<organism evidence="1 2">
    <name type="scientific">Marivirga arenosa</name>
    <dbReference type="NCBI Taxonomy" id="3059076"/>
    <lineage>
        <taxon>Bacteria</taxon>
        <taxon>Pseudomonadati</taxon>
        <taxon>Bacteroidota</taxon>
        <taxon>Cytophagia</taxon>
        <taxon>Cytophagales</taxon>
        <taxon>Marivirgaceae</taxon>
        <taxon>Marivirga</taxon>
    </lineage>
</organism>
<dbReference type="RefSeq" id="WP_308358171.1">
    <property type="nucleotide sequence ID" value="NZ_CP129970.2"/>
</dbReference>
<dbReference type="EMBL" id="CP129970">
    <property type="protein sequence ID" value="WMN07874.1"/>
    <property type="molecule type" value="Genomic_DNA"/>
</dbReference>
<dbReference type="Proteomes" id="UP001244443">
    <property type="component" value="Chromosome"/>
</dbReference>
<accession>A0AA51N8G0</accession>
<sequence length="174" mass="19776">MKYLATIILTFIATLSWSQTNNEFSIFTKIIEQEASNGKVYIHCDKPKTYFNTNELIEQTGLQIPQNTLNELKESVLTSRDGVWDQGLIQSLNSSFLKSKNCLTKEATNELFRETGERQKVVSISEPVFDQKSENCIISVTIQNYLGSASGYSYFLSKVYGTWTIVATFNPWIT</sequence>
<protein>
    <submittedName>
        <fullName evidence="1">Uncharacterized protein</fullName>
    </submittedName>
</protein>
<dbReference type="AlphaFoldDB" id="A0AA51N8G0"/>
<keyword evidence="2" id="KW-1185">Reference proteome</keyword>
<evidence type="ECO:0000313" key="2">
    <source>
        <dbReference type="Proteomes" id="UP001244443"/>
    </source>
</evidence>
<evidence type="ECO:0000313" key="1">
    <source>
        <dbReference type="EMBL" id="WMN07874.1"/>
    </source>
</evidence>
<name>A0AA51N8G0_9BACT</name>
<gene>
    <name evidence="1" type="ORF">QYS48_30190</name>
</gene>
<proteinExistence type="predicted"/>
<reference evidence="1" key="1">
    <citation type="submission" date="2023-08" db="EMBL/GenBank/DDBJ databases">
        <title>Comparative genomics and taxonomic characterization of three novel marine species of genus Marivirga.</title>
        <authorList>
            <person name="Muhammad N."/>
            <person name="Kim S.-G."/>
        </authorList>
    </citation>
    <scope>NUCLEOTIDE SEQUENCE [LARGE SCALE GENOMIC DNA]</scope>
    <source>
        <strain evidence="1">ABR2-2</strain>
    </source>
</reference>